<evidence type="ECO:0000313" key="5">
    <source>
        <dbReference type="EMBL" id="GAB0056439.1"/>
    </source>
</evidence>
<dbReference type="Proteomes" id="UP001628193">
    <property type="component" value="Unassembled WGS sequence"/>
</dbReference>
<organism evidence="5 6">
    <name type="scientific">Candidatus Magnetaquiglobus chichijimensis</name>
    <dbReference type="NCBI Taxonomy" id="3141448"/>
    <lineage>
        <taxon>Bacteria</taxon>
        <taxon>Pseudomonadati</taxon>
        <taxon>Pseudomonadota</taxon>
        <taxon>Magnetococcia</taxon>
        <taxon>Magnetococcales</taxon>
        <taxon>Candidatus Magnetaquicoccaceae</taxon>
        <taxon>Candidatus Magnetaquiglobus</taxon>
    </lineage>
</organism>
<keyword evidence="6" id="KW-1185">Reference proteome</keyword>
<evidence type="ECO:0000256" key="4">
    <source>
        <dbReference type="ARBA" id="ARBA00022842"/>
    </source>
</evidence>
<dbReference type="NCBIfam" id="TIGR01509">
    <property type="entry name" value="HAD-SF-IA-v3"/>
    <property type="match status" value="1"/>
</dbReference>
<reference evidence="5 6" key="1">
    <citation type="submission" date="2024-05" db="EMBL/GenBank/DDBJ databases">
        <authorList>
            <consortium name="Candidatus Magnetaquicoccaceae bacterium FCR-1 genome sequencing consortium"/>
            <person name="Shimoshige H."/>
            <person name="Shimamura S."/>
            <person name="Taoka A."/>
            <person name="Kobayashi H."/>
            <person name="Maekawa T."/>
        </authorList>
    </citation>
    <scope>NUCLEOTIDE SEQUENCE [LARGE SCALE GENOMIC DNA]</scope>
    <source>
        <strain evidence="5 6">FCR-1</strain>
    </source>
</reference>
<protein>
    <recommendedName>
        <fullName evidence="7">HAD family hydrolase</fullName>
    </recommendedName>
</protein>
<dbReference type="PANTHER" id="PTHR46470:SF2">
    <property type="entry name" value="GLYCERALDEHYDE 3-PHOSPHATE PHOSPHATASE"/>
    <property type="match status" value="1"/>
</dbReference>
<dbReference type="InterPro" id="IPR051400">
    <property type="entry name" value="HAD-like_hydrolase"/>
</dbReference>
<keyword evidence="2" id="KW-0479">Metal-binding</keyword>
<gene>
    <name evidence="5" type="ORF">SIID45300_00746</name>
</gene>
<dbReference type="InterPro" id="IPR006439">
    <property type="entry name" value="HAD-SF_hydro_IA"/>
</dbReference>
<dbReference type="NCBIfam" id="TIGR01549">
    <property type="entry name" value="HAD-SF-IA-v1"/>
    <property type="match status" value="1"/>
</dbReference>
<evidence type="ECO:0008006" key="7">
    <source>
        <dbReference type="Google" id="ProtNLM"/>
    </source>
</evidence>
<comment type="cofactor">
    <cofactor evidence="1">
        <name>Mg(2+)</name>
        <dbReference type="ChEBI" id="CHEBI:18420"/>
    </cofactor>
</comment>
<name>A0ABQ0C6C0_9PROT</name>
<evidence type="ECO:0000313" key="6">
    <source>
        <dbReference type="Proteomes" id="UP001628193"/>
    </source>
</evidence>
<comment type="caution">
    <text evidence="5">The sequence shown here is derived from an EMBL/GenBank/DDBJ whole genome shotgun (WGS) entry which is preliminary data.</text>
</comment>
<dbReference type="PANTHER" id="PTHR46470">
    <property type="entry name" value="N-ACYLNEURAMINATE-9-PHOSPHATASE"/>
    <property type="match status" value="1"/>
</dbReference>
<dbReference type="Gene3D" id="3.40.50.1000">
    <property type="entry name" value="HAD superfamily/HAD-like"/>
    <property type="match status" value="1"/>
</dbReference>
<dbReference type="SUPFAM" id="SSF56784">
    <property type="entry name" value="HAD-like"/>
    <property type="match status" value="1"/>
</dbReference>
<dbReference type="EMBL" id="BAAFGK010000002">
    <property type="protein sequence ID" value="GAB0056439.1"/>
    <property type="molecule type" value="Genomic_DNA"/>
</dbReference>
<reference evidence="5 6" key="2">
    <citation type="submission" date="2024-09" db="EMBL/GenBank/DDBJ databases">
        <title>Draft genome sequence of Candidatus Magnetaquicoccaceae bacterium FCR-1.</title>
        <authorList>
            <person name="Shimoshige H."/>
            <person name="Shimamura S."/>
            <person name="Taoka A."/>
            <person name="Kobayashi H."/>
            <person name="Maekawa T."/>
        </authorList>
    </citation>
    <scope>NUCLEOTIDE SEQUENCE [LARGE SCALE GENOMIC DNA]</scope>
    <source>
        <strain evidence="5 6">FCR-1</strain>
    </source>
</reference>
<sequence>MFVFLDIGFTLIGGPAVGPAGWLMRELGLPPEAREPLKGWLFHTPLTGPDTLADRLSQTFDRDPTMTRTVVAGFWEQQIQDAHELPGARALLSRLEAERIPHAFITNIWTPFLLGFARVFPEAYERVPVYASCRLGISKPNEAIYQHALNAAGVRPEEAVMIGDTLAMDIEPAQRLGIKTVWLLHRPDKEREDLVAVLNGEKARPDLTLAGIDALRVAHLRALLD</sequence>
<keyword evidence="4" id="KW-0460">Magnesium</keyword>
<dbReference type="InterPro" id="IPR036412">
    <property type="entry name" value="HAD-like_sf"/>
</dbReference>
<keyword evidence="3" id="KW-0378">Hydrolase</keyword>
<evidence type="ECO:0000256" key="1">
    <source>
        <dbReference type="ARBA" id="ARBA00001946"/>
    </source>
</evidence>
<evidence type="ECO:0000256" key="2">
    <source>
        <dbReference type="ARBA" id="ARBA00022723"/>
    </source>
</evidence>
<accession>A0ABQ0C6C0</accession>
<evidence type="ECO:0000256" key="3">
    <source>
        <dbReference type="ARBA" id="ARBA00022801"/>
    </source>
</evidence>
<dbReference type="InterPro" id="IPR023214">
    <property type="entry name" value="HAD_sf"/>
</dbReference>
<dbReference type="RefSeq" id="WP_420904146.1">
    <property type="nucleotide sequence ID" value="NZ_BAAFGK010000002.1"/>
</dbReference>
<proteinExistence type="predicted"/>
<dbReference type="Pfam" id="PF00702">
    <property type="entry name" value="Hydrolase"/>
    <property type="match status" value="1"/>
</dbReference>